<evidence type="ECO:0000313" key="6">
    <source>
        <dbReference type="Proteomes" id="UP001329430"/>
    </source>
</evidence>
<feature type="region of interest" description="Disordered" evidence="2">
    <location>
        <begin position="1"/>
        <end position="22"/>
    </location>
</feature>
<dbReference type="PROSITE" id="PS50053">
    <property type="entry name" value="UBIQUITIN_2"/>
    <property type="match status" value="1"/>
</dbReference>
<gene>
    <name evidence="5" type="ORF">RI129_008746</name>
</gene>
<dbReference type="GO" id="GO:0006511">
    <property type="term" value="P:ubiquitin-dependent protein catabolic process"/>
    <property type="evidence" value="ECO:0007669"/>
    <property type="project" value="TreeGrafter"/>
</dbReference>
<organism evidence="5 6">
    <name type="scientific">Pyrocoelia pectoralis</name>
    <dbReference type="NCBI Taxonomy" id="417401"/>
    <lineage>
        <taxon>Eukaryota</taxon>
        <taxon>Metazoa</taxon>
        <taxon>Ecdysozoa</taxon>
        <taxon>Arthropoda</taxon>
        <taxon>Hexapoda</taxon>
        <taxon>Insecta</taxon>
        <taxon>Pterygota</taxon>
        <taxon>Neoptera</taxon>
        <taxon>Endopterygota</taxon>
        <taxon>Coleoptera</taxon>
        <taxon>Polyphaga</taxon>
        <taxon>Elateriformia</taxon>
        <taxon>Elateroidea</taxon>
        <taxon>Lampyridae</taxon>
        <taxon>Lampyrinae</taxon>
        <taxon>Pyrocoelia</taxon>
    </lineage>
</organism>
<protein>
    <recommendedName>
        <fullName evidence="1">Ubiquilin-like protein</fullName>
    </recommendedName>
</protein>
<dbReference type="InterPro" id="IPR006636">
    <property type="entry name" value="STI1_HS-bd"/>
</dbReference>
<dbReference type="PANTHER" id="PTHR10677:SF3">
    <property type="entry name" value="FI07626P-RELATED"/>
    <property type="match status" value="1"/>
</dbReference>
<name>A0AAN7VAE8_9COLE</name>
<dbReference type="SMART" id="SM00165">
    <property type="entry name" value="UBA"/>
    <property type="match status" value="1"/>
</dbReference>
<feature type="region of interest" description="Disordered" evidence="2">
    <location>
        <begin position="249"/>
        <end position="295"/>
    </location>
</feature>
<dbReference type="InterPro" id="IPR015940">
    <property type="entry name" value="UBA"/>
</dbReference>
<evidence type="ECO:0000256" key="2">
    <source>
        <dbReference type="SAM" id="MobiDB-lite"/>
    </source>
</evidence>
<dbReference type="Pfam" id="PF00240">
    <property type="entry name" value="ubiquitin"/>
    <property type="match status" value="1"/>
</dbReference>
<dbReference type="Gene3D" id="3.10.20.90">
    <property type="entry name" value="Phosphatidylinositol 3-kinase Catalytic Subunit, Chain A, domain 1"/>
    <property type="match status" value="1"/>
</dbReference>
<accession>A0AAN7VAE8</accession>
<keyword evidence="6" id="KW-1185">Reference proteome</keyword>
<evidence type="ECO:0000259" key="4">
    <source>
        <dbReference type="PROSITE" id="PS50053"/>
    </source>
</evidence>
<dbReference type="InterPro" id="IPR009060">
    <property type="entry name" value="UBA-like_sf"/>
</dbReference>
<dbReference type="CDD" id="cd14399">
    <property type="entry name" value="UBA_PLICs"/>
    <property type="match status" value="1"/>
</dbReference>
<dbReference type="PROSITE" id="PS50030">
    <property type="entry name" value="UBA"/>
    <property type="match status" value="1"/>
</dbReference>
<dbReference type="InterPro" id="IPR015496">
    <property type="entry name" value="Ubiquilin"/>
</dbReference>
<dbReference type="Gene3D" id="1.10.8.10">
    <property type="entry name" value="DNA helicase RuvA subunit, C-terminal domain"/>
    <property type="match status" value="1"/>
</dbReference>
<dbReference type="Gene3D" id="1.10.260.100">
    <property type="match status" value="1"/>
</dbReference>
<dbReference type="FunFam" id="3.10.20.90:FF:000095">
    <property type="entry name" value="Ubiquilin 4"/>
    <property type="match status" value="1"/>
</dbReference>
<dbReference type="SMART" id="SM00213">
    <property type="entry name" value="UBQ"/>
    <property type="match status" value="1"/>
</dbReference>
<dbReference type="FunFam" id="1.10.260.100:FF:000001">
    <property type="entry name" value="Ubiquilin 1"/>
    <property type="match status" value="1"/>
</dbReference>
<dbReference type="AlphaFoldDB" id="A0AAN7VAE8"/>
<dbReference type="FunFam" id="1.10.8.10:FF:000077">
    <property type="entry name" value="Ubiquilin like"/>
    <property type="match status" value="1"/>
</dbReference>
<dbReference type="Pfam" id="PF00627">
    <property type="entry name" value="UBA"/>
    <property type="match status" value="1"/>
</dbReference>
<sequence>MAEKRGDSVQENGNEKEEVTEEKKIIVTVKTPKDAKKIEISEDASIKEFKEQVAVKFNTDIKGVCLIFAGKIINDEGTLQTYHIKNGLTVHLVIRTTPPPSESIPSRLPSNTNTPLNLENLHELTESELLHNADLLESSYENSFMQYFYDNPELMRSFIMNNPRMQTLAERNPELNHLFNSPQLWQQTMELMRSPSMLQEILRNHDRALTNLESIPGGYNILQRFYEDVQEPMLDAAFDELRHNPFVGLTNSGTVENAQQGTENRNPLPNPWSSTQGSSEQLPTDTNPNTTNFLQGIQGNEFQSLSNSPELQQQVNSLLPQLLQQLQNPEIQSMFANLERSLPPRDTQESQQPLSSPDDVSQLLAGIMSHLTVQDNTSPPEERYQTQLGQLEAMGFVNRNANLQALIATFGDINAAIERLVGQDAAR</sequence>
<dbReference type="GO" id="GO:0031593">
    <property type="term" value="F:polyubiquitin modification-dependent protein binding"/>
    <property type="evidence" value="ECO:0007669"/>
    <property type="project" value="TreeGrafter"/>
</dbReference>
<dbReference type="EMBL" id="JAVRBK010000006">
    <property type="protein sequence ID" value="KAK5642579.1"/>
    <property type="molecule type" value="Genomic_DNA"/>
</dbReference>
<evidence type="ECO:0000259" key="3">
    <source>
        <dbReference type="PROSITE" id="PS50030"/>
    </source>
</evidence>
<proteinExistence type="predicted"/>
<evidence type="ECO:0000313" key="5">
    <source>
        <dbReference type="EMBL" id="KAK5642579.1"/>
    </source>
</evidence>
<dbReference type="PANTHER" id="PTHR10677">
    <property type="entry name" value="UBIQUILIN"/>
    <property type="match status" value="1"/>
</dbReference>
<comment type="caution">
    <text evidence="5">The sequence shown here is derived from an EMBL/GenBank/DDBJ whole genome shotgun (WGS) entry which is preliminary data.</text>
</comment>
<dbReference type="Pfam" id="PF23195">
    <property type="entry name" value="UBQLN1"/>
    <property type="match status" value="1"/>
</dbReference>
<dbReference type="SUPFAM" id="SSF46934">
    <property type="entry name" value="UBA-like"/>
    <property type="match status" value="1"/>
</dbReference>
<feature type="domain" description="Ubiquitin-like" evidence="4">
    <location>
        <begin position="25"/>
        <end position="99"/>
    </location>
</feature>
<dbReference type="SUPFAM" id="SSF54236">
    <property type="entry name" value="Ubiquitin-like"/>
    <property type="match status" value="1"/>
</dbReference>
<evidence type="ECO:0000256" key="1">
    <source>
        <dbReference type="ARBA" id="ARBA00074668"/>
    </source>
</evidence>
<dbReference type="InterPro" id="IPR029071">
    <property type="entry name" value="Ubiquitin-like_domsf"/>
</dbReference>
<dbReference type="InterPro" id="IPR000626">
    <property type="entry name" value="Ubiquitin-like_dom"/>
</dbReference>
<dbReference type="GO" id="GO:0005829">
    <property type="term" value="C:cytosol"/>
    <property type="evidence" value="ECO:0007669"/>
    <property type="project" value="TreeGrafter"/>
</dbReference>
<dbReference type="Proteomes" id="UP001329430">
    <property type="component" value="Chromosome 6"/>
</dbReference>
<reference evidence="5 6" key="1">
    <citation type="journal article" date="2024" name="Insects">
        <title>An Improved Chromosome-Level Genome Assembly of the Firefly Pyrocoelia pectoralis.</title>
        <authorList>
            <person name="Fu X."/>
            <person name="Meyer-Rochow V.B."/>
            <person name="Ballantyne L."/>
            <person name="Zhu X."/>
        </authorList>
    </citation>
    <scope>NUCLEOTIDE SEQUENCE [LARGE SCALE GENOMIC DNA]</scope>
    <source>
        <strain evidence="5">XCY_ONT2</strain>
    </source>
</reference>
<feature type="domain" description="UBA" evidence="3">
    <location>
        <begin position="379"/>
        <end position="423"/>
    </location>
</feature>
<dbReference type="SMART" id="SM00727">
    <property type="entry name" value="STI1"/>
    <property type="match status" value="2"/>
</dbReference>